<comment type="caution">
    <text evidence="1">The sequence shown here is derived from an EMBL/GenBank/DDBJ whole genome shotgun (WGS) entry which is preliminary data.</text>
</comment>
<proteinExistence type="predicted"/>
<organism evidence="1 2">
    <name type="scientific">Liparis tanakae</name>
    <name type="common">Tanaka's snailfish</name>
    <dbReference type="NCBI Taxonomy" id="230148"/>
    <lineage>
        <taxon>Eukaryota</taxon>
        <taxon>Metazoa</taxon>
        <taxon>Chordata</taxon>
        <taxon>Craniata</taxon>
        <taxon>Vertebrata</taxon>
        <taxon>Euteleostomi</taxon>
        <taxon>Actinopterygii</taxon>
        <taxon>Neopterygii</taxon>
        <taxon>Teleostei</taxon>
        <taxon>Neoteleostei</taxon>
        <taxon>Acanthomorphata</taxon>
        <taxon>Eupercaria</taxon>
        <taxon>Perciformes</taxon>
        <taxon>Cottioidei</taxon>
        <taxon>Cottales</taxon>
        <taxon>Liparidae</taxon>
        <taxon>Liparis</taxon>
    </lineage>
</organism>
<reference evidence="1 2" key="1">
    <citation type="submission" date="2019-03" db="EMBL/GenBank/DDBJ databases">
        <title>First draft genome of Liparis tanakae, snailfish: a comprehensive survey of snailfish specific genes.</title>
        <authorList>
            <person name="Kim W."/>
            <person name="Song I."/>
            <person name="Jeong J.-H."/>
            <person name="Kim D."/>
            <person name="Kim S."/>
            <person name="Ryu S."/>
            <person name="Song J.Y."/>
            <person name="Lee S.K."/>
        </authorList>
    </citation>
    <scope>NUCLEOTIDE SEQUENCE [LARGE SCALE GENOMIC DNA]</scope>
    <source>
        <tissue evidence="1">Muscle</tissue>
    </source>
</reference>
<protein>
    <submittedName>
        <fullName evidence="1">Uncharacterized protein</fullName>
    </submittedName>
</protein>
<sequence>MSAASEAPSRAYLLRAPARAASVCCGVTKRPIAPRMQEPNPSGFSGGHFGTGWFRTWWPSLCPPHPPICHRKITGALSLLLPRLILPSGRGSGALTSLYQSSRKLSTTHTPAEAWTQIPWRLRAHTHAQTQARSPPETETDEKK</sequence>
<gene>
    <name evidence="1" type="ORF">EYF80_000251</name>
</gene>
<accession>A0A4Z2JJ32</accession>
<dbReference type="Proteomes" id="UP000314294">
    <property type="component" value="Unassembled WGS sequence"/>
</dbReference>
<name>A0A4Z2JJ32_9TELE</name>
<dbReference type="AlphaFoldDB" id="A0A4Z2JJ32"/>
<dbReference type="EMBL" id="SRLO01000001">
    <property type="protein sequence ID" value="TNN89648.1"/>
    <property type="molecule type" value="Genomic_DNA"/>
</dbReference>
<evidence type="ECO:0000313" key="2">
    <source>
        <dbReference type="Proteomes" id="UP000314294"/>
    </source>
</evidence>
<evidence type="ECO:0000313" key="1">
    <source>
        <dbReference type="EMBL" id="TNN89648.1"/>
    </source>
</evidence>
<keyword evidence="2" id="KW-1185">Reference proteome</keyword>